<keyword evidence="2" id="KW-1185">Reference proteome</keyword>
<accession>A0AAV2KXQ8</accession>
<evidence type="ECO:0000313" key="1">
    <source>
        <dbReference type="EMBL" id="CAL1592969.1"/>
    </source>
</evidence>
<dbReference type="EMBL" id="OZ035824">
    <property type="protein sequence ID" value="CAL1592969.1"/>
    <property type="molecule type" value="Genomic_DNA"/>
</dbReference>
<dbReference type="AlphaFoldDB" id="A0AAV2KXQ8"/>
<proteinExistence type="predicted"/>
<sequence>MHQPISTQKAQYVTKAQIESAWIPYERRHYRAASLLYAVGFCTRGEMEFEESGIGEECGVFGCVAAGEWPTQLEVAQILTLGLVALQHR</sequence>
<reference evidence="1 2" key="1">
    <citation type="submission" date="2024-04" db="EMBL/GenBank/DDBJ databases">
        <authorList>
            <person name="Waldvogel A.-M."/>
            <person name="Schoenle A."/>
        </authorList>
    </citation>
    <scope>NUCLEOTIDE SEQUENCE [LARGE SCALE GENOMIC DNA]</scope>
</reference>
<gene>
    <name evidence="1" type="ORF">KC01_LOCUS22141</name>
</gene>
<name>A0AAV2KXQ8_KNICA</name>
<evidence type="ECO:0000313" key="2">
    <source>
        <dbReference type="Proteomes" id="UP001497482"/>
    </source>
</evidence>
<protein>
    <submittedName>
        <fullName evidence="1">Uncharacterized protein</fullName>
    </submittedName>
</protein>
<organism evidence="1 2">
    <name type="scientific">Knipowitschia caucasica</name>
    <name type="common">Caucasian dwarf goby</name>
    <name type="synonym">Pomatoschistus caucasicus</name>
    <dbReference type="NCBI Taxonomy" id="637954"/>
    <lineage>
        <taxon>Eukaryota</taxon>
        <taxon>Metazoa</taxon>
        <taxon>Chordata</taxon>
        <taxon>Craniata</taxon>
        <taxon>Vertebrata</taxon>
        <taxon>Euteleostomi</taxon>
        <taxon>Actinopterygii</taxon>
        <taxon>Neopterygii</taxon>
        <taxon>Teleostei</taxon>
        <taxon>Neoteleostei</taxon>
        <taxon>Acanthomorphata</taxon>
        <taxon>Gobiaria</taxon>
        <taxon>Gobiiformes</taxon>
        <taxon>Gobioidei</taxon>
        <taxon>Gobiidae</taxon>
        <taxon>Gobiinae</taxon>
        <taxon>Knipowitschia</taxon>
    </lineage>
</organism>
<dbReference type="Proteomes" id="UP001497482">
    <property type="component" value="Chromosome 2"/>
</dbReference>